<name>A0A7V7TYB9_9HYPH</name>
<reference evidence="2 3" key="1">
    <citation type="submission" date="2019-09" db="EMBL/GenBank/DDBJ databases">
        <title>YIM 132180 draft genome.</title>
        <authorList>
            <person name="Zhang K."/>
        </authorList>
    </citation>
    <scope>NUCLEOTIDE SEQUENCE [LARGE SCALE GENOMIC DNA]</scope>
    <source>
        <strain evidence="2 3">YIM 132180</strain>
    </source>
</reference>
<feature type="chain" id="PRO_5030975995" evidence="1">
    <location>
        <begin position="26"/>
        <end position="261"/>
    </location>
</feature>
<keyword evidence="3" id="KW-1185">Reference proteome</keyword>
<dbReference type="EMBL" id="VZDO01000019">
    <property type="protein sequence ID" value="KAB0677045.1"/>
    <property type="molecule type" value="Genomic_DNA"/>
</dbReference>
<organism evidence="2 3">
    <name type="scientific">Plantimonas leprariae</name>
    <dbReference type="NCBI Taxonomy" id="2615207"/>
    <lineage>
        <taxon>Bacteria</taxon>
        <taxon>Pseudomonadati</taxon>
        <taxon>Pseudomonadota</taxon>
        <taxon>Alphaproteobacteria</taxon>
        <taxon>Hyphomicrobiales</taxon>
        <taxon>Aurantimonadaceae</taxon>
        <taxon>Plantimonas</taxon>
    </lineage>
</organism>
<gene>
    <name evidence="2" type="ORF">F6X38_19465</name>
</gene>
<proteinExistence type="predicted"/>
<evidence type="ECO:0000313" key="3">
    <source>
        <dbReference type="Proteomes" id="UP000432089"/>
    </source>
</evidence>
<dbReference type="Pfam" id="PF11306">
    <property type="entry name" value="DUF3108"/>
    <property type="match status" value="1"/>
</dbReference>
<dbReference type="RefSeq" id="WP_150972661.1">
    <property type="nucleotide sequence ID" value="NZ_VZDO01000019.1"/>
</dbReference>
<dbReference type="InterPro" id="IPR021457">
    <property type="entry name" value="DUF3108"/>
</dbReference>
<dbReference type="AlphaFoldDB" id="A0A7V7TYB9"/>
<dbReference type="Proteomes" id="UP000432089">
    <property type="component" value="Unassembled WGS sequence"/>
</dbReference>
<sequence length="261" mass="27681">MLLRLLPGALCLVAAFGLPAPPAMAEAPALSTRYTVGLIGLPVGRASFVTRIDGGSYTVDGTLTSTGLADIVSTVKGTSRVSGRIAADRLVAGTYDLDYTSNRKHFRSSIAFRSGRVTSVTAEPEAPASKDFIPVTQNQLRSVVDPLTGLMIKAGRSSDGLCARTLPFFDGWSRLDMRFAPAGRQPFSTDGFEGDAVVCTARVEPISGYKPTSKGVQFIAKQTMEIWFAPVGKTGIFAPVYAKVPTEIGPLTFRAAVFAKP</sequence>
<protein>
    <submittedName>
        <fullName evidence="2">DUF3108 domain-containing protein</fullName>
    </submittedName>
</protein>
<evidence type="ECO:0000256" key="1">
    <source>
        <dbReference type="SAM" id="SignalP"/>
    </source>
</evidence>
<accession>A0A7V7TYB9</accession>
<keyword evidence="1" id="KW-0732">Signal</keyword>
<feature type="signal peptide" evidence="1">
    <location>
        <begin position="1"/>
        <end position="25"/>
    </location>
</feature>
<evidence type="ECO:0000313" key="2">
    <source>
        <dbReference type="EMBL" id="KAB0677045.1"/>
    </source>
</evidence>
<comment type="caution">
    <text evidence="2">The sequence shown here is derived from an EMBL/GenBank/DDBJ whole genome shotgun (WGS) entry which is preliminary data.</text>
</comment>